<evidence type="ECO:0000256" key="5">
    <source>
        <dbReference type="ARBA" id="ARBA00022825"/>
    </source>
</evidence>
<dbReference type="SMART" id="SM00020">
    <property type="entry name" value="Tryp_SPc"/>
    <property type="match status" value="3"/>
</dbReference>
<evidence type="ECO:0000256" key="1">
    <source>
        <dbReference type="ARBA" id="ARBA00022670"/>
    </source>
</evidence>
<protein>
    <recommendedName>
        <fullName evidence="17">CLIP domain-containing serine protease</fullName>
    </recommendedName>
</protein>
<dbReference type="PROSITE" id="PS00135">
    <property type="entry name" value="TRYPSIN_SER"/>
    <property type="match status" value="3"/>
</dbReference>
<evidence type="ECO:0000259" key="14">
    <source>
        <dbReference type="PROSITE" id="PS51888"/>
    </source>
</evidence>
<dbReference type="Gene3D" id="3.30.1640.30">
    <property type="match status" value="3"/>
</dbReference>
<dbReference type="InterPro" id="IPR022700">
    <property type="entry name" value="CLIP"/>
</dbReference>
<evidence type="ECO:0000256" key="10">
    <source>
        <dbReference type="ARBA" id="ARBA00024195"/>
    </source>
</evidence>
<dbReference type="GO" id="GO:0004252">
    <property type="term" value="F:serine-type endopeptidase activity"/>
    <property type="evidence" value="ECO:0007669"/>
    <property type="project" value="InterPro"/>
</dbReference>
<comment type="similarity">
    <text evidence="10">Belongs to the peptidase S1 family. CLIP subfamily.</text>
</comment>
<dbReference type="SMART" id="SM00680">
    <property type="entry name" value="CLIP"/>
    <property type="match status" value="3"/>
</dbReference>
<comment type="caution">
    <text evidence="15">The sequence shown here is derived from an EMBL/GenBank/DDBJ whole genome shotgun (WGS) entry which is preliminary data.</text>
</comment>
<dbReference type="Proteomes" id="UP000719412">
    <property type="component" value="Unassembled WGS sequence"/>
</dbReference>
<dbReference type="InterPro" id="IPR043504">
    <property type="entry name" value="Peptidase_S1_PA_chymotrypsin"/>
</dbReference>
<dbReference type="PROSITE" id="PS51888">
    <property type="entry name" value="CLIP"/>
    <property type="match status" value="3"/>
</dbReference>
<dbReference type="Pfam" id="PF00089">
    <property type="entry name" value="Trypsin"/>
    <property type="match status" value="3"/>
</dbReference>
<feature type="chain" id="PRO_5035168810" description="CLIP domain-containing serine protease" evidence="12">
    <location>
        <begin position="24"/>
        <end position="1117"/>
    </location>
</feature>
<evidence type="ECO:0000256" key="6">
    <source>
        <dbReference type="ARBA" id="ARBA00022837"/>
    </source>
</evidence>
<dbReference type="InterPro" id="IPR051487">
    <property type="entry name" value="Ser/Thr_Proteases_Immune/Dev"/>
</dbReference>
<evidence type="ECO:0000256" key="12">
    <source>
        <dbReference type="SAM" id="SignalP"/>
    </source>
</evidence>
<gene>
    <name evidence="15" type="ORF">GEV33_007156</name>
</gene>
<keyword evidence="2" id="KW-0479">Metal-binding</keyword>
<keyword evidence="9" id="KW-0325">Glycoprotein</keyword>
<keyword evidence="4 11" id="KW-0378">Hydrolase</keyword>
<evidence type="ECO:0000256" key="7">
    <source>
        <dbReference type="ARBA" id="ARBA00023145"/>
    </source>
</evidence>
<feature type="domain" description="Clip" evidence="14">
    <location>
        <begin position="46"/>
        <end position="101"/>
    </location>
</feature>
<evidence type="ECO:0000313" key="15">
    <source>
        <dbReference type="EMBL" id="KAH0815635.1"/>
    </source>
</evidence>
<dbReference type="InterPro" id="IPR018114">
    <property type="entry name" value="TRYPSIN_HIS"/>
</dbReference>
<evidence type="ECO:0000313" key="16">
    <source>
        <dbReference type="Proteomes" id="UP000719412"/>
    </source>
</evidence>
<organism evidence="15 16">
    <name type="scientific">Tenebrio molitor</name>
    <name type="common">Yellow mealworm beetle</name>
    <dbReference type="NCBI Taxonomy" id="7067"/>
    <lineage>
        <taxon>Eukaryota</taxon>
        <taxon>Metazoa</taxon>
        <taxon>Ecdysozoa</taxon>
        <taxon>Arthropoda</taxon>
        <taxon>Hexapoda</taxon>
        <taxon>Insecta</taxon>
        <taxon>Pterygota</taxon>
        <taxon>Neoptera</taxon>
        <taxon>Endopterygota</taxon>
        <taxon>Coleoptera</taxon>
        <taxon>Polyphaga</taxon>
        <taxon>Cucujiformia</taxon>
        <taxon>Tenebrionidae</taxon>
        <taxon>Tenebrio</taxon>
    </lineage>
</organism>
<feature type="domain" description="Peptidase S1" evidence="13">
    <location>
        <begin position="147"/>
        <end position="419"/>
    </location>
</feature>
<name>A0A8J6HB94_TENMO</name>
<feature type="domain" description="Clip" evidence="14">
    <location>
        <begin position="418"/>
        <end position="473"/>
    </location>
</feature>
<keyword evidence="1 11" id="KW-0645">Protease</keyword>
<evidence type="ECO:0000256" key="3">
    <source>
        <dbReference type="ARBA" id="ARBA00022729"/>
    </source>
</evidence>
<keyword evidence="5 11" id="KW-0720">Serine protease</keyword>
<dbReference type="SUPFAM" id="SSF50494">
    <property type="entry name" value="Trypsin-like serine proteases"/>
    <property type="match status" value="3"/>
</dbReference>
<dbReference type="PROSITE" id="PS00134">
    <property type="entry name" value="TRYPSIN_HIS"/>
    <property type="match status" value="3"/>
</dbReference>
<feature type="signal peptide" evidence="12">
    <location>
        <begin position="1"/>
        <end position="23"/>
    </location>
</feature>
<dbReference type="CDD" id="cd00190">
    <property type="entry name" value="Tryp_SPc"/>
    <property type="match status" value="3"/>
</dbReference>
<dbReference type="EMBL" id="JABDTM020022838">
    <property type="protein sequence ID" value="KAH0815635.1"/>
    <property type="molecule type" value="Genomic_DNA"/>
</dbReference>
<evidence type="ECO:0000256" key="2">
    <source>
        <dbReference type="ARBA" id="ARBA00022723"/>
    </source>
</evidence>
<feature type="domain" description="Clip" evidence="14">
    <location>
        <begin position="763"/>
        <end position="818"/>
    </location>
</feature>
<evidence type="ECO:0000256" key="11">
    <source>
        <dbReference type="RuleBase" id="RU363034"/>
    </source>
</evidence>
<evidence type="ECO:0000256" key="8">
    <source>
        <dbReference type="ARBA" id="ARBA00023157"/>
    </source>
</evidence>
<dbReference type="FunFam" id="2.40.10.10:FF:000078">
    <property type="entry name" value="Serine protease H137"/>
    <property type="match status" value="3"/>
</dbReference>
<dbReference type="InterPro" id="IPR038565">
    <property type="entry name" value="CLIP_sf"/>
</dbReference>
<feature type="domain" description="Peptidase S1" evidence="13">
    <location>
        <begin position="859"/>
        <end position="1116"/>
    </location>
</feature>
<evidence type="ECO:0000259" key="13">
    <source>
        <dbReference type="PROSITE" id="PS50240"/>
    </source>
</evidence>
<dbReference type="FunFam" id="2.40.10.10:FF:000028">
    <property type="entry name" value="Serine protease easter"/>
    <property type="match status" value="3"/>
</dbReference>
<keyword evidence="8" id="KW-1015">Disulfide bond</keyword>
<keyword evidence="16" id="KW-1185">Reference proteome</keyword>
<evidence type="ECO:0000256" key="9">
    <source>
        <dbReference type="ARBA" id="ARBA00023180"/>
    </source>
</evidence>
<dbReference type="PRINTS" id="PR00722">
    <property type="entry name" value="CHYMOTRYPSIN"/>
</dbReference>
<dbReference type="InterPro" id="IPR033116">
    <property type="entry name" value="TRYPSIN_SER"/>
</dbReference>
<dbReference type="InterPro" id="IPR009003">
    <property type="entry name" value="Peptidase_S1_PA"/>
</dbReference>
<reference evidence="15" key="2">
    <citation type="submission" date="2021-08" db="EMBL/GenBank/DDBJ databases">
        <authorList>
            <person name="Eriksson T."/>
        </authorList>
    </citation>
    <scope>NUCLEOTIDE SEQUENCE</scope>
    <source>
        <strain evidence="15">Stoneville</strain>
        <tissue evidence="15">Whole head</tissue>
    </source>
</reference>
<dbReference type="InterPro" id="IPR001314">
    <property type="entry name" value="Peptidase_S1A"/>
</dbReference>
<proteinExistence type="inferred from homology"/>
<dbReference type="GO" id="GO:0006508">
    <property type="term" value="P:proteolysis"/>
    <property type="evidence" value="ECO:0007669"/>
    <property type="project" value="UniProtKB-KW"/>
</dbReference>
<sequence>MASDRGALELCVFVLVHALVVQALDFIESNSIDRIVFPEWAIEDDGCRTPDRGVGTCISIQSCKPMMDVLEVVPQPLPPKIVNLLKSYQCGYSGTDPKVCCPKTPIKIDGVTSMKHGALPQPPDVSKHRNLNLLPQECGHLDTGDRIINGNKTGLFEFPWMALLSYRTNRGPDFKCGASILNNRYILTAAHCISHLKFSLLGVRVGEHNIKTRIDCEIKDGEQICAPPFKDLSIEEIIPHPNYNAKAFTNDIGLLRVSSMDLTQGTDVTLLRWHHCILFVFVAENVKPVCLPLGKTRNYNFTGRNCVVTGWGATETGRSSIELLQVQIPAVPQEECVEIYKNLTSVTHRQMCAGGKTKSDSCAGDSGGPLHVVAYLNEDTRLVQQGVVSFGPRDCGREGIPGVYTRVAYYMDWILDNMKPTPDRDSGTCVPIYSCRPMLDALERVPQPIPQDIQAYLQSYRCGFAGPTPQVCCPARPISFANDQDNSLSAESGFPDVSRHRNIELLPRNCGNADESNKIVNGNKTSLFEFPWMALLSYRTRFGQQFKCGGTIINRRYILTAAHCLENFRTTLVGVRVGEHDTRTATDCETVGQWGEEVCAPPYQDLSVERIITHPSFNPKMLSNDIGLVRVSPINLALENSKPICLPLAEARNYNLTNRNAYVTGWGITETGRPSSELLKVSLPIVPLEECSQLYRNVATLTDNQLCAGGRSNADSCGGDSGGPLQVSGRLFGDIRYVQQGIVSFGPRNCGYEPLPELSNHDSCITPDRQPGTCVEVNSCKPMVDLLGRVKQPLTEAIRARLKAYQCGFSGNSATICCPATPIVLDDLEVTSRLPDVSKHRNINLLPKNCGYLDTVDKIVHGNKTGLFEFPWMALLSYEIGGGLQFECGGTIINNKHILTAAHCVTHIQYKLVGVRVGEHDIRTTIDCEEDDDGEEVCAPPVQDLTIEKVTFHPEYDPTFHTNDIAVIRVSPINLSLENSRPVCLPLAQTRDFNFTNKNVVVTGWGYTETGRHSPDLLQVELPIVPLEECKVIYKNLVPPIHLNDNQICAGGKGISDSCGGDSGGPLHAVGLLFGEIRLIQQGIVSFGPRRCGEEPIPGVYTRVAAYMDWVLDNISL</sequence>
<dbReference type="Pfam" id="PF12032">
    <property type="entry name" value="CLIP"/>
    <property type="match status" value="3"/>
</dbReference>
<dbReference type="PANTHER" id="PTHR24256">
    <property type="entry name" value="TRYPTASE-RELATED"/>
    <property type="match status" value="1"/>
</dbReference>
<keyword evidence="7" id="KW-0865">Zymogen</keyword>
<dbReference type="PROSITE" id="PS50240">
    <property type="entry name" value="TRYPSIN_DOM"/>
    <property type="match status" value="3"/>
</dbReference>
<feature type="domain" description="Peptidase S1" evidence="13">
    <location>
        <begin position="519"/>
        <end position="803"/>
    </location>
</feature>
<keyword evidence="6" id="KW-0106">Calcium</keyword>
<dbReference type="GO" id="GO:0051604">
    <property type="term" value="P:protein maturation"/>
    <property type="evidence" value="ECO:0007669"/>
    <property type="project" value="UniProtKB-ARBA"/>
</dbReference>
<evidence type="ECO:0008006" key="17">
    <source>
        <dbReference type="Google" id="ProtNLM"/>
    </source>
</evidence>
<dbReference type="InterPro" id="IPR001254">
    <property type="entry name" value="Trypsin_dom"/>
</dbReference>
<dbReference type="AlphaFoldDB" id="A0A8J6HB94"/>
<dbReference type="Gene3D" id="2.40.10.10">
    <property type="entry name" value="Trypsin-like serine proteases"/>
    <property type="match status" value="6"/>
</dbReference>
<dbReference type="GO" id="GO:0046872">
    <property type="term" value="F:metal ion binding"/>
    <property type="evidence" value="ECO:0007669"/>
    <property type="project" value="UniProtKB-KW"/>
</dbReference>
<accession>A0A8J6HB94</accession>
<evidence type="ECO:0000256" key="4">
    <source>
        <dbReference type="ARBA" id="ARBA00022801"/>
    </source>
</evidence>
<reference evidence="15" key="1">
    <citation type="journal article" date="2020" name="J Insects Food Feed">
        <title>The yellow mealworm (Tenebrio molitor) genome: a resource for the emerging insects as food and feed industry.</title>
        <authorList>
            <person name="Eriksson T."/>
            <person name="Andere A."/>
            <person name="Kelstrup H."/>
            <person name="Emery V."/>
            <person name="Picard C."/>
        </authorList>
    </citation>
    <scope>NUCLEOTIDE SEQUENCE</scope>
    <source>
        <strain evidence="15">Stoneville</strain>
        <tissue evidence="15">Whole head</tissue>
    </source>
</reference>
<keyword evidence="3 12" id="KW-0732">Signal</keyword>